<comment type="caution">
    <text evidence="2">The sequence shown here is derived from an EMBL/GenBank/DDBJ whole genome shotgun (WGS) entry which is preliminary data.</text>
</comment>
<dbReference type="AlphaFoldDB" id="A0A5J4V2G6"/>
<reference evidence="2 3" key="1">
    <citation type="submission" date="2019-03" db="EMBL/GenBank/DDBJ databases">
        <title>Single cell metagenomics reveals metabolic interactions within the superorganism composed of flagellate Streblomastix strix and complex community of Bacteroidetes bacteria on its surface.</title>
        <authorList>
            <person name="Treitli S.C."/>
            <person name="Kolisko M."/>
            <person name="Husnik F."/>
            <person name="Keeling P."/>
            <person name="Hampl V."/>
        </authorList>
    </citation>
    <scope>NUCLEOTIDE SEQUENCE [LARGE SCALE GENOMIC DNA]</scope>
    <source>
        <strain evidence="2">ST1C</strain>
    </source>
</reference>
<feature type="non-terminal residue" evidence="2">
    <location>
        <position position="1"/>
    </location>
</feature>
<gene>
    <name evidence="2" type="ORF">EZS28_027883</name>
</gene>
<evidence type="ECO:0000313" key="3">
    <source>
        <dbReference type="Proteomes" id="UP000324800"/>
    </source>
</evidence>
<dbReference type="Proteomes" id="UP000324800">
    <property type="component" value="Unassembled WGS sequence"/>
</dbReference>
<evidence type="ECO:0000256" key="1">
    <source>
        <dbReference type="SAM" id="MobiDB-lite"/>
    </source>
</evidence>
<protein>
    <submittedName>
        <fullName evidence="2">Uncharacterized protein</fullName>
    </submittedName>
</protein>
<sequence length="178" mass="19744">LDHESWVQAICNKKIATEIVHENQYSVNLLVIFCANSSTCAGSKCQNFIVAILRQQWIYSVIKDSLGNPTQATLAVLPHEKGISLFYSSTITLNLVIYSTFVTSPSPLGTLASPLSLSIILTQPIVEAESLNDHESAKVQNSQMLKDDQDVEPQEEAQNPSMTKDLIKQQLLELRNDE</sequence>
<organism evidence="2 3">
    <name type="scientific">Streblomastix strix</name>
    <dbReference type="NCBI Taxonomy" id="222440"/>
    <lineage>
        <taxon>Eukaryota</taxon>
        <taxon>Metamonada</taxon>
        <taxon>Preaxostyla</taxon>
        <taxon>Oxymonadida</taxon>
        <taxon>Streblomastigidae</taxon>
        <taxon>Streblomastix</taxon>
    </lineage>
</organism>
<dbReference type="EMBL" id="SNRW01010420">
    <property type="protein sequence ID" value="KAA6376590.1"/>
    <property type="molecule type" value="Genomic_DNA"/>
</dbReference>
<accession>A0A5J4V2G6</accession>
<evidence type="ECO:0000313" key="2">
    <source>
        <dbReference type="EMBL" id="KAA6376590.1"/>
    </source>
</evidence>
<feature type="region of interest" description="Disordered" evidence="1">
    <location>
        <begin position="136"/>
        <end position="166"/>
    </location>
</feature>
<proteinExistence type="predicted"/>
<name>A0A5J4V2G6_9EUKA</name>